<evidence type="ECO:0000313" key="3">
    <source>
        <dbReference type="Proteomes" id="UP000199328"/>
    </source>
</evidence>
<reference evidence="3" key="1">
    <citation type="submission" date="2016-10" db="EMBL/GenBank/DDBJ databases">
        <authorList>
            <person name="Varghese N."/>
            <person name="Submissions S."/>
        </authorList>
    </citation>
    <scope>NUCLEOTIDE SEQUENCE [LARGE SCALE GENOMIC DNA]</scope>
    <source>
        <strain evidence="3">CGMCC 1.10789</strain>
    </source>
</reference>
<dbReference type="STRING" id="990712.SAMN05216257_10815"/>
<dbReference type="RefSeq" id="WP_281220857.1">
    <property type="nucleotide sequence ID" value="NZ_FNFV01000008.1"/>
</dbReference>
<accession>A0A1G9GLW7</accession>
<dbReference type="AlphaFoldDB" id="A0A1G9GLW7"/>
<proteinExistence type="predicted"/>
<protein>
    <submittedName>
        <fullName evidence="2">Uncharacterized protein</fullName>
    </submittedName>
</protein>
<evidence type="ECO:0000256" key="1">
    <source>
        <dbReference type="SAM" id="Phobius"/>
    </source>
</evidence>
<evidence type="ECO:0000313" key="2">
    <source>
        <dbReference type="EMBL" id="SDL01688.1"/>
    </source>
</evidence>
<name>A0A1G9GLW7_9RHOB</name>
<sequence>MIARLRALFRESPETLAGDFLGAFSLAVMLVAFLHLPSAF</sequence>
<keyword evidence="3" id="KW-1185">Reference proteome</keyword>
<keyword evidence="1" id="KW-0472">Membrane</keyword>
<gene>
    <name evidence="2" type="ORF">SAMN05216257_10815</name>
</gene>
<keyword evidence="1" id="KW-1133">Transmembrane helix</keyword>
<dbReference type="EMBL" id="FNFV01000008">
    <property type="protein sequence ID" value="SDL01688.1"/>
    <property type="molecule type" value="Genomic_DNA"/>
</dbReference>
<organism evidence="2 3">
    <name type="scientific">Meinhardsimonia xiamenensis</name>
    <dbReference type="NCBI Taxonomy" id="990712"/>
    <lineage>
        <taxon>Bacteria</taxon>
        <taxon>Pseudomonadati</taxon>
        <taxon>Pseudomonadota</taxon>
        <taxon>Alphaproteobacteria</taxon>
        <taxon>Rhodobacterales</taxon>
        <taxon>Paracoccaceae</taxon>
        <taxon>Meinhardsimonia</taxon>
    </lineage>
</organism>
<dbReference type="Proteomes" id="UP000199328">
    <property type="component" value="Unassembled WGS sequence"/>
</dbReference>
<keyword evidence="1" id="KW-0812">Transmembrane</keyword>
<feature type="transmembrane region" description="Helical" evidence="1">
    <location>
        <begin position="20"/>
        <end position="38"/>
    </location>
</feature>